<keyword evidence="3" id="KW-1185">Reference proteome</keyword>
<dbReference type="PANTHER" id="PTHR45661">
    <property type="entry name" value="SURFACE ANTIGEN"/>
    <property type="match status" value="1"/>
</dbReference>
<reference evidence="3" key="1">
    <citation type="journal article" date="2023" name="Commun. Biol.">
        <title>Genome analysis of Parmales, the sister group of diatoms, reveals the evolutionary specialization of diatoms from phago-mixotrophs to photoautotrophs.</title>
        <authorList>
            <person name="Ban H."/>
            <person name="Sato S."/>
            <person name="Yoshikawa S."/>
            <person name="Yamada K."/>
            <person name="Nakamura Y."/>
            <person name="Ichinomiya M."/>
            <person name="Sato N."/>
            <person name="Blanc-Mathieu R."/>
            <person name="Endo H."/>
            <person name="Kuwata A."/>
            <person name="Ogata H."/>
        </authorList>
    </citation>
    <scope>NUCLEOTIDE SEQUENCE [LARGE SCALE GENOMIC DNA]</scope>
    <source>
        <strain evidence="3">NIES 3699</strain>
    </source>
</reference>
<name>A0A9W7C4Y2_9STRA</name>
<dbReference type="Proteomes" id="UP001165160">
    <property type="component" value="Unassembled WGS sequence"/>
</dbReference>
<evidence type="ECO:0000313" key="3">
    <source>
        <dbReference type="Proteomes" id="UP001165160"/>
    </source>
</evidence>
<dbReference type="SUPFAM" id="SSF52058">
    <property type="entry name" value="L domain-like"/>
    <property type="match status" value="1"/>
</dbReference>
<evidence type="ECO:0000256" key="1">
    <source>
        <dbReference type="SAM" id="MobiDB-lite"/>
    </source>
</evidence>
<feature type="region of interest" description="Disordered" evidence="1">
    <location>
        <begin position="1"/>
        <end position="48"/>
    </location>
</feature>
<dbReference type="InterPro" id="IPR026906">
    <property type="entry name" value="LRR_5"/>
</dbReference>
<dbReference type="InterPro" id="IPR053139">
    <property type="entry name" value="Surface_bspA-like"/>
</dbReference>
<gene>
    <name evidence="2" type="ORF">TrVE_jg13728</name>
</gene>
<feature type="compositionally biased region" description="Polar residues" evidence="1">
    <location>
        <begin position="8"/>
        <end position="18"/>
    </location>
</feature>
<sequence>MSKRTSEDLSNTSEIPDSNNHEGGDDEEEVFEGSKVNSSADETPAIGGDDFMHTDDFRRLFVGFIMVDTLVAMRWLDRKWHKVVEKKLTELEDEPYSDIIVHGGNDVSFSYHEVDARNERMKQVKKVVFLLDITKIGDRACFKASILVVVDIPEGITIIGFPSFANCSSLKDIKFPKSLTSIGFHSFHSCSSLEFVDLLHTNVKRLGGGAFGNCTSLKTMTVPDSLQTFGPSVFLNCSKLVPSNINDEDNEAVVAYLRSTIIHPLMF</sequence>
<proteinExistence type="predicted"/>
<comment type="caution">
    <text evidence="2">The sequence shown here is derived from an EMBL/GenBank/DDBJ whole genome shotgun (WGS) entry which is preliminary data.</text>
</comment>
<evidence type="ECO:0000313" key="2">
    <source>
        <dbReference type="EMBL" id="GMI03347.1"/>
    </source>
</evidence>
<organism evidence="2 3">
    <name type="scientific">Triparma verrucosa</name>
    <dbReference type="NCBI Taxonomy" id="1606542"/>
    <lineage>
        <taxon>Eukaryota</taxon>
        <taxon>Sar</taxon>
        <taxon>Stramenopiles</taxon>
        <taxon>Ochrophyta</taxon>
        <taxon>Bolidophyceae</taxon>
        <taxon>Parmales</taxon>
        <taxon>Triparmaceae</taxon>
        <taxon>Triparma</taxon>
    </lineage>
</organism>
<dbReference type="AlphaFoldDB" id="A0A9W7C4Y2"/>
<dbReference type="PANTHER" id="PTHR45661:SF3">
    <property type="entry name" value="IG-LIKE DOMAIN-CONTAINING PROTEIN"/>
    <property type="match status" value="1"/>
</dbReference>
<dbReference type="Gene3D" id="3.80.10.10">
    <property type="entry name" value="Ribonuclease Inhibitor"/>
    <property type="match status" value="1"/>
</dbReference>
<dbReference type="InterPro" id="IPR032675">
    <property type="entry name" value="LRR_dom_sf"/>
</dbReference>
<dbReference type="EMBL" id="BRXX01000299">
    <property type="protein sequence ID" value="GMI03347.1"/>
    <property type="molecule type" value="Genomic_DNA"/>
</dbReference>
<dbReference type="Pfam" id="PF13306">
    <property type="entry name" value="LRR_5"/>
    <property type="match status" value="1"/>
</dbReference>
<protein>
    <submittedName>
        <fullName evidence="2">Uncharacterized protein</fullName>
    </submittedName>
</protein>
<accession>A0A9W7C4Y2</accession>